<evidence type="ECO:0000259" key="2">
    <source>
        <dbReference type="PROSITE" id="PS51925"/>
    </source>
</evidence>
<dbReference type="PANTHER" id="PTHR13844">
    <property type="entry name" value="SWI/SNF-RELATED MATRIX-ASSOCIATED ACTIN-DEPENDENT REGULATOR OF CHROMATIN SUBFAMILY D"/>
    <property type="match status" value="1"/>
</dbReference>
<feature type="region of interest" description="Disordered" evidence="1">
    <location>
        <begin position="223"/>
        <end position="246"/>
    </location>
</feature>
<dbReference type="EMBL" id="MU003786">
    <property type="protein sequence ID" value="KAF2721999.1"/>
    <property type="molecule type" value="Genomic_DNA"/>
</dbReference>
<feature type="region of interest" description="Disordered" evidence="1">
    <location>
        <begin position="1"/>
        <end position="63"/>
    </location>
</feature>
<feature type="compositionally biased region" description="Polar residues" evidence="1">
    <location>
        <begin position="226"/>
        <end position="239"/>
    </location>
</feature>
<dbReference type="InterPro" id="IPR036885">
    <property type="entry name" value="SWIB_MDM2_dom_sf"/>
</dbReference>
<feature type="domain" description="DM2" evidence="2">
    <location>
        <begin position="271"/>
        <end position="348"/>
    </location>
</feature>
<dbReference type="SMART" id="SM00151">
    <property type="entry name" value="SWIB"/>
    <property type="match status" value="1"/>
</dbReference>
<protein>
    <recommendedName>
        <fullName evidence="2">DM2 domain-containing protein</fullName>
    </recommendedName>
</protein>
<dbReference type="Proteomes" id="UP000799441">
    <property type="component" value="Unassembled WGS sequence"/>
</dbReference>
<comment type="caution">
    <text evidence="3">The sequence shown here is derived from an EMBL/GenBank/DDBJ whole genome shotgun (WGS) entry which is preliminary data.</text>
</comment>
<gene>
    <name evidence="3" type="ORF">K431DRAFT_284440</name>
</gene>
<proteinExistence type="predicted"/>
<dbReference type="PROSITE" id="PS51925">
    <property type="entry name" value="SWIB_MDM2"/>
    <property type="match status" value="1"/>
</dbReference>
<dbReference type="Pfam" id="PF02201">
    <property type="entry name" value="SWIB"/>
    <property type="match status" value="1"/>
</dbReference>
<sequence>MQNYRNAPVVTGGRRGPGPMVAPPQHANQAPPMTHAEIQRQMQEDMRKRDRARNRSMKPTDRDIPEELSEAVVAGDGVEKYRQLREVEKKLDATMVRKRLEVTDNVQRRYARRECTMRIWISNTAQGQPWQVAEEAAGMGDESGILEFGEQNSQATYRVKIEGRLLRTAEEEADDDEGLPEEDKERMRRSNRPRFSQFFKAITVDFDRNPALQPDNMAQIEWRKPITQQSNPRQSQSGIDPSGSEANFDCLEFERKADENINITVSLVPDERYERFKLSPQLADILDADEDDKPGAVEGIWEYCRAMGLQEDSDRRTIICDEPLRKLFGRDQVYFPQVPDFLGSHLTPLPPIQLPYTIRVDRSYIAGDPTATSPIPPSRPTIHDLPHIFLPNPLQRQTYAFHTSKSHISTLRAITAVDDDLALLVQGIHRTNAKLKFYENLSKDPKGFLLRWVGSQRRDLEVILAEDRVKGLDGEAMMEEFRRGGVDGVWGSDVARESVGLWLARGKGSGTSAH</sequence>
<dbReference type="SUPFAM" id="SSF47592">
    <property type="entry name" value="SWIB/MDM2 domain"/>
    <property type="match status" value="1"/>
</dbReference>
<dbReference type="OrthoDB" id="10263741at2759"/>
<organism evidence="3 4">
    <name type="scientific">Polychaeton citri CBS 116435</name>
    <dbReference type="NCBI Taxonomy" id="1314669"/>
    <lineage>
        <taxon>Eukaryota</taxon>
        <taxon>Fungi</taxon>
        <taxon>Dikarya</taxon>
        <taxon>Ascomycota</taxon>
        <taxon>Pezizomycotina</taxon>
        <taxon>Dothideomycetes</taxon>
        <taxon>Dothideomycetidae</taxon>
        <taxon>Capnodiales</taxon>
        <taxon>Capnodiaceae</taxon>
        <taxon>Polychaeton</taxon>
    </lineage>
</organism>
<dbReference type="Gene3D" id="1.10.245.10">
    <property type="entry name" value="SWIB/MDM2 domain"/>
    <property type="match status" value="1"/>
</dbReference>
<accession>A0A9P4QBY5</accession>
<evidence type="ECO:0000313" key="4">
    <source>
        <dbReference type="Proteomes" id="UP000799441"/>
    </source>
</evidence>
<evidence type="ECO:0000256" key="1">
    <source>
        <dbReference type="SAM" id="MobiDB-lite"/>
    </source>
</evidence>
<feature type="compositionally biased region" description="Acidic residues" evidence="1">
    <location>
        <begin position="171"/>
        <end position="180"/>
    </location>
</feature>
<keyword evidence="4" id="KW-1185">Reference proteome</keyword>
<evidence type="ECO:0000313" key="3">
    <source>
        <dbReference type="EMBL" id="KAF2721999.1"/>
    </source>
</evidence>
<reference evidence="3" key="1">
    <citation type="journal article" date="2020" name="Stud. Mycol.">
        <title>101 Dothideomycetes genomes: a test case for predicting lifestyles and emergence of pathogens.</title>
        <authorList>
            <person name="Haridas S."/>
            <person name="Albert R."/>
            <person name="Binder M."/>
            <person name="Bloem J."/>
            <person name="Labutti K."/>
            <person name="Salamov A."/>
            <person name="Andreopoulos B."/>
            <person name="Baker S."/>
            <person name="Barry K."/>
            <person name="Bills G."/>
            <person name="Bluhm B."/>
            <person name="Cannon C."/>
            <person name="Castanera R."/>
            <person name="Culley D."/>
            <person name="Daum C."/>
            <person name="Ezra D."/>
            <person name="Gonzalez J."/>
            <person name="Henrissat B."/>
            <person name="Kuo A."/>
            <person name="Liang C."/>
            <person name="Lipzen A."/>
            <person name="Lutzoni F."/>
            <person name="Magnuson J."/>
            <person name="Mondo S."/>
            <person name="Nolan M."/>
            <person name="Ohm R."/>
            <person name="Pangilinan J."/>
            <person name="Park H.-J."/>
            <person name="Ramirez L."/>
            <person name="Alfaro M."/>
            <person name="Sun H."/>
            <person name="Tritt A."/>
            <person name="Yoshinaga Y."/>
            <person name="Zwiers L.-H."/>
            <person name="Turgeon B."/>
            <person name="Goodwin S."/>
            <person name="Spatafora J."/>
            <person name="Crous P."/>
            <person name="Grigoriev I."/>
        </authorList>
    </citation>
    <scope>NUCLEOTIDE SEQUENCE</scope>
    <source>
        <strain evidence="3">CBS 116435</strain>
    </source>
</reference>
<dbReference type="CDD" id="cd10568">
    <property type="entry name" value="SWIB_like"/>
    <property type="match status" value="1"/>
</dbReference>
<dbReference type="InterPro" id="IPR019835">
    <property type="entry name" value="SWIB_domain"/>
</dbReference>
<name>A0A9P4QBY5_9PEZI</name>
<dbReference type="InterPro" id="IPR003121">
    <property type="entry name" value="SWIB_MDM2_domain"/>
</dbReference>
<dbReference type="AlphaFoldDB" id="A0A9P4QBY5"/>
<feature type="region of interest" description="Disordered" evidence="1">
    <location>
        <begin position="169"/>
        <end position="191"/>
    </location>
</feature>